<evidence type="ECO:0000259" key="1">
    <source>
        <dbReference type="Pfam" id="PF13482"/>
    </source>
</evidence>
<dbReference type="InterPro" id="IPR036397">
    <property type="entry name" value="RNaseH_sf"/>
</dbReference>
<dbReference type="GO" id="GO:0003676">
    <property type="term" value="F:nucleic acid binding"/>
    <property type="evidence" value="ECO:0007669"/>
    <property type="project" value="InterPro"/>
</dbReference>
<dbReference type="PANTHER" id="PTHR38462:SF1">
    <property type="entry name" value="YPRB RIBONUCLEASE H-LIKE DOMAIN-CONTAINING PROTEIN"/>
    <property type="match status" value="1"/>
</dbReference>
<organism evidence="2">
    <name type="scientific">hot springs metagenome</name>
    <dbReference type="NCBI Taxonomy" id="433727"/>
    <lineage>
        <taxon>unclassified sequences</taxon>
        <taxon>metagenomes</taxon>
        <taxon>ecological metagenomes</taxon>
    </lineage>
</organism>
<accession>A0A5J4KXC2</accession>
<feature type="domain" description="YprB ribonuclease H-like" evidence="1">
    <location>
        <begin position="88"/>
        <end position="242"/>
    </location>
</feature>
<dbReference type="Gene3D" id="3.30.420.10">
    <property type="entry name" value="Ribonuclease H-like superfamily/Ribonuclease H"/>
    <property type="match status" value="1"/>
</dbReference>
<evidence type="ECO:0000313" key="2">
    <source>
        <dbReference type="EMBL" id="GER93894.1"/>
    </source>
</evidence>
<dbReference type="SUPFAM" id="SSF53098">
    <property type="entry name" value="Ribonuclease H-like"/>
    <property type="match status" value="1"/>
</dbReference>
<reference evidence="2" key="1">
    <citation type="submission" date="2019-10" db="EMBL/GenBank/DDBJ databases">
        <title>Metagenomic sequencing of thiosulfate-disproportionating enrichment culture.</title>
        <authorList>
            <person name="Umezawa K."/>
            <person name="Kojima H."/>
            <person name="Fukui M."/>
        </authorList>
    </citation>
    <scope>NUCLEOTIDE SEQUENCE</scope>
    <source>
        <strain evidence="2">45J</strain>
    </source>
</reference>
<dbReference type="InterPro" id="IPR038720">
    <property type="entry name" value="YprB_RNase_H-like_dom"/>
</dbReference>
<dbReference type="PANTHER" id="PTHR38462">
    <property type="entry name" value="EXONUCLEASE-LIKE PROTEIN"/>
    <property type="match status" value="1"/>
</dbReference>
<dbReference type="InterPro" id="IPR012337">
    <property type="entry name" value="RNaseH-like_sf"/>
</dbReference>
<sequence length="269" mass="31128">MIRHTFSLLNGIGEKLERHIWRNGIITWDDFCNCDEIDGISPERKRIYDNQLMQSSMELGIGNAEYFAKIMKRREHWRLFDVFKDGAVCLDIETNGFQPNQGGYVTVVGLYDGYDWRCLVRGENLTAENINKALSGYKCLITFYGAVFDIPFLMRSFPGVRFDIPHFDLCFAARRLEINGGLKKLETIFGIERDDSVKGMDGYAAVKLWEQARRGSIEARELLLMYNREDTINLLKLADILYQKLKISTGIDEYVTNKKSDFVRTELEI</sequence>
<protein>
    <recommendedName>
        <fullName evidence="1">YprB ribonuclease H-like domain-containing protein</fullName>
    </recommendedName>
</protein>
<gene>
    <name evidence="2" type="ORF">A45J_1652</name>
</gene>
<name>A0A5J4KXC2_9ZZZZ</name>
<comment type="caution">
    <text evidence="2">The sequence shown here is derived from an EMBL/GenBank/DDBJ whole genome shotgun (WGS) entry which is preliminary data.</text>
</comment>
<dbReference type="AlphaFoldDB" id="A0A5J4KXC2"/>
<dbReference type="Pfam" id="PF13482">
    <property type="entry name" value="RNase_H_2"/>
    <property type="match status" value="1"/>
</dbReference>
<proteinExistence type="predicted"/>
<dbReference type="EMBL" id="BLAB01000001">
    <property type="protein sequence ID" value="GER93894.1"/>
    <property type="molecule type" value="Genomic_DNA"/>
</dbReference>